<dbReference type="HOGENOM" id="CLU_1601863_0_0_7"/>
<dbReference type="InParanoid" id="A0LJV8"/>
<evidence type="ECO:0000313" key="1">
    <source>
        <dbReference type="EMBL" id="ABK17710.1"/>
    </source>
</evidence>
<dbReference type="EMBL" id="CP000478">
    <property type="protein sequence ID" value="ABK17710.1"/>
    <property type="molecule type" value="Genomic_DNA"/>
</dbReference>
<organism evidence="1 2">
    <name type="scientific">Syntrophobacter fumaroxidans (strain DSM 10017 / MPOB)</name>
    <dbReference type="NCBI Taxonomy" id="335543"/>
    <lineage>
        <taxon>Bacteria</taxon>
        <taxon>Pseudomonadati</taxon>
        <taxon>Thermodesulfobacteriota</taxon>
        <taxon>Syntrophobacteria</taxon>
        <taxon>Syntrophobacterales</taxon>
        <taxon>Syntrophobacteraceae</taxon>
        <taxon>Syntrophobacter</taxon>
    </lineage>
</organism>
<evidence type="ECO:0000313" key="2">
    <source>
        <dbReference type="Proteomes" id="UP000001784"/>
    </source>
</evidence>
<gene>
    <name evidence="1" type="ordered locus">Sfum_2027</name>
</gene>
<dbReference type="KEGG" id="sfu:Sfum_2027"/>
<name>A0LJV8_SYNFM</name>
<protein>
    <submittedName>
        <fullName evidence="1">Uncharacterized protein</fullName>
    </submittedName>
</protein>
<proteinExistence type="predicted"/>
<dbReference type="RefSeq" id="WP_011698880.1">
    <property type="nucleotide sequence ID" value="NC_008554.1"/>
</dbReference>
<keyword evidence="2" id="KW-1185">Reference proteome</keyword>
<dbReference type="Proteomes" id="UP000001784">
    <property type="component" value="Chromosome"/>
</dbReference>
<dbReference type="AlphaFoldDB" id="A0LJV8"/>
<accession>A0LJV8</accession>
<sequence length="166" mass="19277">MDDTIDDWELQRILEESQKAVRCKNCFHYEKQEAVAPAYAHCKLKGEIKKYDEYCWEWTTTPWGRCQLASQKETAMSQYKVKKILSASLKGIDGVTLDDHGPIYLRHKGRRFPTFKLTWANEKFNVCLNFGGVKSPALMSIRNEDEAMKFVKAYKLMTEIRAGRKG</sequence>
<reference evidence="1 2" key="1">
    <citation type="submission" date="2006-10" db="EMBL/GenBank/DDBJ databases">
        <title>Complete sequence of Syntrophobacter fumaroxidans MPOB.</title>
        <authorList>
            <consortium name="US DOE Joint Genome Institute"/>
            <person name="Copeland A."/>
            <person name="Lucas S."/>
            <person name="Lapidus A."/>
            <person name="Barry K."/>
            <person name="Detter J.C."/>
            <person name="Glavina del Rio T."/>
            <person name="Hammon N."/>
            <person name="Israni S."/>
            <person name="Pitluck S."/>
            <person name="Goltsman E.G."/>
            <person name="Martinez M."/>
            <person name="Schmutz J."/>
            <person name="Larimer F."/>
            <person name="Land M."/>
            <person name="Hauser L."/>
            <person name="Kyrpides N."/>
            <person name="Kim E."/>
            <person name="Boone D.R."/>
            <person name="Brockman F."/>
            <person name="Culley D."/>
            <person name="Ferry J."/>
            <person name="Gunsalus R."/>
            <person name="McInerney M.J."/>
            <person name="Morrison M."/>
            <person name="Plugge C."/>
            <person name="Rohlin L."/>
            <person name="Scholten J."/>
            <person name="Sieber J."/>
            <person name="Stams A.J.M."/>
            <person name="Worm P."/>
            <person name="Henstra A.M."/>
            <person name="Richardson P."/>
        </authorList>
    </citation>
    <scope>NUCLEOTIDE SEQUENCE [LARGE SCALE GENOMIC DNA]</scope>
    <source>
        <strain evidence="2">DSM 10017 / MPOB</strain>
    </source>
</reference>